<dbReference type="Pfam" id="PF02481">
    <property type="entry name" value="DNA_processg_A"/>
    <property type="match status" value="1"/>
</dbReference>
<proteinExistence type="inferred from homology"/>
<dbReference type="InterPro" id="IPR036390">
    <property type="entry name" value="WH_DNA-bd_sf"/>
</dbReference>
<evidence type="ECO:0000313" key="4">
    <source>
        <dbReference type="Proteomes" id="UP000610862"/>
    </source>
</evidence>
<dbReference type="GO" id="GO:0009294">
    <property type="term" value="P:DNA-mediated transformation"/>
    <property type="evidence" value="ECO:0007669"/>
    <property type="project" value="InterPro"/>
</dbReference>
<protein>
    <submittedName>
        <fullName evidence="3">DNA-protecting protein DprA</fullName>
    </submittedName>
</protein>
<accession>A0A926EA85</accession>
<dbReference type="PANTHER" id="PTHR43022">
    <property type="entry name" value="PROTEIN SMF"/>
    <property type="match status" value="1"/>
</dbReference>
<dbReference type="InterPro" id="IPR057666">
    <property type="entry name" value="DrpA_SLOG"/>
</dbReference>
<dbReference type="PANTHER" id="PTHR43022:SF1">
    <property type="entry name" value="PROTEIN SMF"/>
    <property type="match status" value="1"/>
</dbReference>
<evidence type="ECO:0000313" key="3">
    <source>
        <dbReference type="EMBL" id="MBC8568331.1"/>
    </source>
</evidence>
<dbReference type="SUPFAM" id="SSF46785">
    <property type="entry name" value="Winged helix' DNA-binding domain"/>
    <property type="match status" value="1"/>
</dbReference>
<dbReference type="Proteomes" id="UP000610862">
    <property type="component" value="Unassembled WGS sequence"/>
</dbReference>
<dbReference type="Gene3D" id="3.40.50.450">
    <property type="match status" value="1"/>
</dbReference>
<comment type="caution">
    <text evidence="3">The sequence shown here is derived from an EMBL/GenBank/DDBJ whole genome shotgun (WGS) entry which is preliminary data.</text>
</comment>
<reference evidence="3" key="1">
    <citation type="submission" date="2020-08" db="EMBL/GenBank/DDBJ databases">
        <title>Genome public.</title>
        <authorList>
            <person name="Liu C."/>
            <person name="Sun Q."/>
        </authorList>
    </citation>
    <scope>NUCLEOTIDE SEQUENCE</scope>
    <source>
        <strain evidence="3">NSJ-24</strain>
    </source>
</reference>
<comment type="similarity">
    <text evidence="1">Belongs to the DprA/Smf family.</text>
</comment>
<gene>
    <name evidence="3" type="primary">dprA</name>
    <name evidence="3" type="ORF">H8692_06070</name>
</gene>
<sequence length="290" mass="31347">MKSSIKNIERITPGMHQYPQLLKEICDYPKELFCRGDISLLKKRCVAVVGSRNTTVYGRSTAVKFSGQLSRAGLAVVSGMAKGIDTCAHRGALDVGGKTIAVLGCGINVCYPKSNLELKNDIEEKGLVISEYSPDTVPQRYFFPQRNRIISGLCEVTIVVQAGNSSGALITAECSADQGRDVCAVPGNVDSQYNMGSNKLIKEGAIPVLSPGDVFELLGVNTEDDKETEEILGSTERCIYSALKKHGELRLDQLCEILSKPPSYIAGIVTVMEMKGFVFSNLGKIFIAKG</sequence>
<evidence type="ECO:0000259" key="2">
    <source>
        <dbReference type="Pfam" id="PF02481"/>
    </source>
</evidence>
<organism evidence="3 4">
    <name type="scientific">Lentihominibacter hominis</name>
    <dbReference type="NCBI Taxonomy" id="2763645"/>
    <lineage>
        <taxon>Bacteria</taxon>
        <taxon>Bacillati</taxon>
        <taxon>Bacillota</taxon>
        <taxon>Clostridia</taxon>
        <taxon>Peptostreptococcales</taxon>
        <taxon>Anaerovoracaceae</taxon>
        <taxon>Lentihominibacter</taxon>
    </lineage>
</organism>
<dbReference type="EMBL" id="JACRTA010000002">
    <property type="protein sequence ID" value="MBC8568331.1"/>
    <property type="molecule type" value="Genomic_DNA"/>
</dbReference>
<name>A0A926EA85_9FIRM</name>
<dbReference type="InterPro" id="IPR003488">
    <property type="entry name" value="DprA"/>
</dbReference>
<dbReference type="RefSeq" id="WP_187525251.1">
    <property type="nucleotide sequence ID" value="NZ_JACRTA010000002.1"/>
</dbReference>
<keyword evidence="4" id="KW-1185">Reference proteome</keyword>
<dbReference type="NCBIfam" id="TIGR00732">
    <property type="entry name" value="dprA"/>
    <property type="match status" value="1"/>
</dbReference>
<feature type="domain" description="Smf/DprA SLOG" evidence="2">
    <location>
        <begin position="11"/>
        <end position="218"/>
    </location>
</feature>
<dbReference type="SUPFAM" id="SSF102405">
    <property type="entry name" value="MCP/YpsA-like"/>
    <property type="match status" value="1"/>
</dbReference>
<dbReference type="AlphaFoldDB" id="A0A926EA85"/>
<evidence type="ECO:0000256" key="1">
    <source>
        <dbReference type="ARBA" id="ARBA00006525"/>
    </source>
</evidence>